<dbReference type="InterPro" id="IPR017853">
    <property type="entry name" value="GH"/>
</dbReference>
<evidence type="ECO:0000313" key="1">
    <source>
        <dbReference type="EMBL" id="RKD89226.1"/>
    </source>
</evidence>
<dbReference type="Gene3D" id="2.60.120.260">
    <property type="entry name" value="Galactose-binding domain-like"/>
    <property type="match status" value="1"/>
</dbReference>
<dbReference type="SUPFAM" id="SSF51445">
    <property type="entry name" value="(Trans)glycosidases"/>
    <property type="match status" value="1"/>
</dbReference>
<name>A0A3R7GTR3_9EURY</name>
<dbReference type="OrthoDB" id="377833at2157"/>
<gene>
    <name evidence="1" type="ORF">ATJ93_4055</name>
</gene>
<comment type="caution">
    <text evidence="1">The sequence shown here is derived from an EMBL/GenBank/DDBJ whole genome shotgun (WGS) entry which is preliminary data.</text>
</comment>
<dbReference type="PANTHER" id="PTHR36848:SF2">
    <property type="entry name" value="SECRETED PROTEIN"/>
    <property type="match status" value="1"/>
</dbReference>
<sequence>MTTDDDLPVTLDSFRDPPASEYGNVPFWWWDGDRLSEERITDQLETLKERGVEAVCFEQKFPHGPPQGPQTPYFTEEWWEYMEHAVSECDRLGMSLWIHDLTYHHSPPNWKRYWQSYLEDEIDEHPEFQGHVLDRAGQEVEPGETATLELPEEFMPVSVAAYPVADDGTLSIDEAVELDVDAARKSDRERTVEWTAPDGDDREWHVAAVGYRPEGLCRTTRDVVDRIIELHYEEYVDRLGDALGDPIVGTFQDELYILRGTIPCDARLLARYRAEWGEEPTSQLIALFEDCGPETRAIRARYHDVVVTMLEENWFQPLYEWHERRGLRFAHDNWGRNDLTEHASEYGDYVRTMRWFQEPGYDDGGAFDGVGTRNFFDGKLAASIAACYNRDRVWGELLHTTGWGFPLDLHFAAIAENACYGLNRYNKHGLYYATLGGWYEHAPPDTHFRQPYWEQADAFNDAVTRLMYLCSRGDPVVDIAMLYPITSVQSHRLAGDEPDVDGPGGHHRVEFESEADTIDQRTREIAERIYTDVADLLFVDPETIDDGGVSDGRLTFAGQEAEAFVIGPTTTVRRSVLETAAELVEDGGVVVSIGRLPTATVEGGADDQRLEPLLERIFGDGLQRWRDGADEAPIVVEREGGGVGILAADVTLDGSSSTYEVADDLTSVLDRHVDRDVRTSADVYHTHRRAGDRDIYLLLNTRDESRTERIDLRATGRIERWDVQSGDVEPIFPVERADGYASLELEFAPHEFHLLVVDDERDVDAVVADTSLTTVERVDTDATDDDRVVVEGRTANSGRDDATLVVDGRRYAGASDPATVPDTIPLEEDWTFEVEPTLSNEWGDHRYPASDETIGVEVREFEHRTEDNDEDGLEEGWTDPDLETGTADWRRVRWSYGQYLWRRIADADAADVASPEAAPDDWEPYEFSTLTGKPGTHPDDHGFDGIVSDDFLVAPDGAAPVHFWTTVRAAGEESVVCHYGTGIEELRIDGEPIAELEPDGDTLELEVSGGTVPVHVVVQPGTETHVAFESPPAEAAERDMSYVPRLRWFNDGSASDDGIIIDAPTYTDDDALPFDARPWADDRVDWFRFEAPVGTTTLTLPVSGAVRVWIDGEEQSIHGDRVSLETPLSAPAEVAVRSVDNTNAYGGARWTGPVRVDMETTRVDTGDWCELGLRDYSGVGVYRKTVSTPEFDSDDRVVLDLGDVGVSAAVRVDGEPVGTAFAAPYEIDVTDAASPGDVEIEIRVANTVANHFATETPTRYVYEGQRRSGLFGPVELRVERGVSIALETGDSTDS</sequence>
<dbReference type="NCBIfam" id="NF045579">
    <property type="entry name" value="rhamnoside_JR"/>
    <property type="match status" value="1"/>
</dbReference>
<dbReference type="InterPro" id="IPR008979">
    <property type="entry name" value="Galactose-bd-like_sf"/>
</dbReference>
<evidence type="ECO:0000313" key="2">
    <source>
        <dbReference type="Proteomes" id="UP000283805"/>
    </source>
</evidence>
<dbReference type="InterPro" id="IPR053161">
    <property type="entry name" value="Ulvan_degrading_GH"/>
</dbReference>
<dbReference type="SUPFAM" id="SSF49785">
    <property type="entry name" value="Galactose-binding domain-like"/>
    <property type="match status" value="1"/>
</dbReference>
<reference evidence="1 2" key="1">
    <citation type="submission" date="2018-09" db="EMBL/GenBank/DDBJ databases">
        <title>Genomic Encyclopedia of Archaeal and Bacterial Type Strains, Phase II (KMG-II): from individual species to whole genera.</title>
        <authorList>
            <person name="Goeker M."/>
        </authorList>
    </citation>
    <scope>NUCLEOTIDE SEQUENCE [LARGE SCALE GENOMIC DNA]</scope>
    <source>
        <strain evidence="1 2">DSM 13151</strain>
    </source>
</reference>
<dbReference type="Proteomes" id="UP000283805">
    <property type="component" value="Unassembled WGS sequence"/>
</dbReference>
<dbReference type="RefSeq" id="WP_170155613.1">
    <property type="nucleotide sequence ID" value="NZ_RAPO01000004.1"/>
</dbReference>
<dbReference type="Pfam" id="PF17132">
    <property type="entry name" value="Glyco_hydro_106"/>
    <property type="match status" value="1"/>
</dbReference>
<proteinExistence type="predicted"/>
<keyword evidence="2" id="KW-1185">Reference proteome</keyword>
<protein>
    <submittedName>
        <fullName evidence="1">Alpha-L-rhamnosidase-like protein</fullName>
    </submittedName>
</protein>
<dbReference type="EMBL" id="RAPO01000004">
    <property type="protein sequence ID" value="RKD89226.1"/>
    <property type="molecule type" value="Genomic_DNA"/>
</dbReference>
<accession>A0A3R7GTR3</accession>
<organism evidence="1 2">
    <name type="scientific">Halopiger aswanensis</name>
    <dbReference type="NCBI Taxonomy" id="148449"/>
    <lineage>
        <taxon>Archaea</taxon>
        <taxon>Methanobacteriati</taxon>
        <taxon>Methanobacteriota</taxon>
        <taxon>Stenosarchaea group</taxon>
        <taxon>Halobacteria</taxon>
        <taxon>Halobacteriales</taxon>
        <taxon>Natrialbaceae</taxon>
        <taxon>Halopiger</taxon>
    </lineage>
</organism>
<dbReference type="PANTHER" id="PTHR36848">
    <property type="entry name" value="DNA-BINDING PROTEIN (PUTATIVE SECRETED PROTEIN)-RELATED"/>
    <property type="match status" value="1"/>
</dbReference>